<protein>
    <recommendedName>
        <fullName evidence="3">Stage 0 sporulation protein A homolog</fullName>
        <ecNumber evidence="2">2.7.13.3</ecNumber>
    </recommendedName>
</protein>
<feature type="domain" description="Histidine kinase" evidence="12">
    <location>
        <begin position="335"/>
        <end position="555"/>
    </location>
</feature>
<feature type="modified residue" description="4-aspartylphosphate" evidence="9">
    <location>
        <position position="642"/>
    </location>
</feature>
<dbReference type="CDD" id="cd17546">
    <property type="entry name" value="REC_hyHK_CKI1_RcsC-like"/>
    <property type="match status" value="1"/>
</dbReference>
<evidence type="ECO:0000313" key="14">
    <source>
        <dbReference type="EMBL" id="SEK95010.1"/>
    </source>
</evidence>
<dbReference type="InterPro" id="IPR003594">
    <property type="entry name" value="HATPase_dom"/>
</dbReference>
<feature type="transmembrane region" description="Helical" evidence="11">
    <location>
        <begin position="96"/>
        <end position="116"/>
    </location>
</feature>
<dbReference type="InterPro" id="IPR003661">
    <property type="entry name" value="HisK_dim/P_dom"/>
</dbReference>
<dbReference type="InterPro" id="IPR036641">
    <property type="entry name" value="HPT_dom_sf"/>
</dbReference>
<accession>A0A1H7L861</accession>
<dbReference type="Gene3D" id="3.30.565.10">
    <property type="entry name" value="Histidine kinase-like ATPase, C-terminal domain"/>
    <property type="match status" value="1"/>
</dbReference>
<evidence type="ECO:0000256" key="5">
    <source>
        <dbReference type="ARBA" id="ARBA00022679"/>
    </source>
</evidence>
<proteinExistence type="predicted"/>
<dbReference type="SMART" id="SM00388">
    <property type="entry name" value="HisKA"/>
    <property type="match status" value="1"/>
</dbReference>
<dbReference type="Pfam" id="PF00512">
    <property type="entry name" value="HisKA"/>
    <property type="match status" value="1"/>
</dbReference>
<feature type="transmembrane region" description="Helical" evidence="11">
    <location>
        <begin position="67"/>
        <end position="89"/>
    </location>
</feature>
<keyword evidence="5" id="KW-0808">Transferase</keyword>
<keyword evidence="11" id="KW-0812">Transmembrane</keyword>
<dbReference type="InterPro" id="IPR005467">
    <property type="entry name" value="His_kinase_dom"/>
</dbReference>
<dbReference type="PANTHER" id="PTHR43047:SF78">
    <property type="entry name" value="SENSORY_REGULATORY PROTEIN RPFC"/>
    <property type="match status" value="1"/>
</dbReference>
<dbReference type="SMART" id="SM00387">
    <property type="entry name" value="HATPase_c"/>
    <property type="match status" value="1"/>
</dbReference>
<evidence type="ECO:0000256" key="1">
    <source>
        <dbReference type="ARBA" id="ARBA00000085"/>
    </source>
</evidence>
<dbReference type="Gene3D" id="1.20.120.160">
    <property type="entry name" value="HPT domain"/>
    <property type="match status" value="1"/>
</dbReference>
<feature type="domain" description="Response regulatory" evidence="13">
    <location>
        <begin position="593"/>
        <end position="706"/>
    </location>
</feature>
<evidence type="ECO:0000259" key="13">
    <source>
        <dbReference type="PROSITE" id="PS50110"/>
    </source>
</evidence>
<dbReference type="InterPro" id="IPR036097">
    <property type="entry name" value="HisK_dim/P_sf"/>
</dbReference>
<dbReference type="PROSITE" id="PS50109">
    <property type="entry name" value="HIS_KIN"/>
    <property type="match status" value="1"/>
</dbReference>
<dbReference type="Gene3D" id="3.40.50.2300">
    <property type="match status" value="1"/>
</dbReference>
<dbReference type="AlphaFoldDB" id="A0A1H7L861"/>
<keyword evidence="10" id="KW-0175">Coiled coil</keyword>
<evidence type="ECO:0000256" key="10">
    <source>
        <dbReference type="SAM" id="Coils"/>
    </source>
</evidence>
<sequence length="909" mass="103366">MNGVFTLSYLLNVVCVAIGFFTFIKLVSNDVYLSRHRILPTIAGIITVYDFYLCIIPFVHSQDTVDFLQLLCDMCALVIMFMMFFYFLFIKTPKNVAVIITIAIAIMISLCVYDFIEYYFGIPKQVDGDMVAVIFVFMSSIIVELKTPSKAYFDRIDIIVGRYMLLAFIVAITGYVLHDYFLGMDEIRSVAFAIDCVIFFWLAMSNRIEDTATILKSTMFNRTDRPIALVNSEFYIIDANQKALELFADGQGIGFAFEDGTTESKFVLAENMVKRERNDSEYYACERWYRVHYAPVQEGPEVKGYIISAVDITQEHKEATNAKKETARKSQFLAQMSHELRSPLHAIMGVSDILATKKDISEKNKNLISNIKRASENLLELVNAILDYSKLEAGKFEFTEKQYDVNANIEDMAYSTLLNIQSKPIDFNLAITSSYPRYLFGDAIRVREIFQNILSNAVKFTEKGTIHAELSFDELDDGRVRVDFSIADTGQGMSPEQLEEVFNEYVSSADGEETEGTGLGLAITRQLIAKLGGSITAESDGISGSVFKGYFYQKQCGGEHMMERVLNRRTLLNPNQGFHGLPEKVDYVYPRARVLVADDMRINLEIMQQFLMPWKCEVITMPDGASAIEAVRENHYDLVFLDQMMMPVSGSEACKKIREFSSVPIVLVTANSEENARHVVVEYGFSDFLAKPILGVKLQEIMEKYMPKDLAEKNDSETVVSVVKRNRQNSSVYQKTLDTFVKEMQPLLLNLPNYRKNDKEMFKVKVHGIGGVSKQIGRETFAEQAQIMEMAAKSETWSYVDAHMDEFLNALCEVVEDATKELTQLAPNGMEEQIEIIDSSNEDVTDILNELLDAFDKYDLNAIEEALDKLEKCEKNQELMALYGTLREAYDNLEYEEGTQILEEYLQLK</sequence>
<dbReference type="RefSeq" id="WP_074791847.1">
    <property type="nucleotide sequence ID" value="NZ_FNZX01000015.1"/>
</dbReference>
<dbReference type="SUPFAM" id="SSF47226">
    <property type="entry name" value="Histidine-containing phosphotransfer domain, HPT domain"/>
    <property type="match status" value="1"/>
</dbReference>
<dbReference type="EMBL" id="FNZX01000015">
    <property type="protein sequence ID" value="SEK95010.1"/>
    <property type="molecule type" value="Genomic_DNA"/>
</dbReference>
<keyword evidence="4 9" id="KW-0597">Phosphoprotein</keyword>
<dbReference type="SUPFAM" id="SSF47384">
    <property type="entry name" value="Homodimeric domain of signal transducing histidine kinase"/>
    <property type="match status" value="1"/>
</dbReference>
<name>A0A1H7L861_9FIRM</name>
<feature type="transmembrane region" description="Helical" evidence="11">
    <location>
        <begin position="38"/>
        <end position="61"/>
    </location>
</feature>
<evidence type="ECO:0000259" key="12">
    <source>
        <dbReference type="PROSITE" id="PS50109"/>
    </source>
</evidence>
<keyword evidence="15" id="KW-1185">Reference proteome</keyword>
<evidence type="ECO:0000256" key="2">
    <source>
        <dbReference type="ARBA" id="ARBA00012438"/>
    </source>
</evidence>
<keyword evidence="7" id="KW-0902">Two-component regulatory system</keyword>
<evidence type="ECO:0000256" key="4">
    <source>
        <dbReference type="ARBA" id="ARBA00022553"/>
    </source>
</evidence>
<dbReference type="Pfam" id="PF02518">
    <property type="entry name" value="HATPase_c"/>
    <property type="match status" value="1"/>
</dbReference>
<feature type="transmembrane region" description="Helical" evidence="11">
    <location>
        <begin position="128"/>
        <end position="147"/>
    </location>
</feature>
<dbReference type="InterPro" id="IPR004358">
    <property type="entry name" value="Sig_transdc_His_kin-like_C"/>
</dbReference>
<organism evidence="14 15">
    <name type="scientific">Pseudobutyrivibrio ruminis</name>
    <dbReference type="NCBI Taxonomy" id="46206"/>
    <lineage>
        <taxon>Bacteria</taxon>
        <taxon>Bacillati</taxon>
        <taxon>Bacillota</taxon>
        <taxon>Clostridia</taxon>
        <taxon>Lachnospirales</taxon>
        <taxon>Lachnospiraceae</taxon>
        <taxon>Pseudobutyrivibrio</taxon>
    </lineage>
</organism>
<dbReference type="SMART" id="SM00448">
    <property type="entry name" value="REC"/>
    <property type="match status" value="1"/>
</dbReference>
<comment type="catalytic activity">
    <reaction evidence="1">
        <text>ATP + protein L-histidine = ADP + protein N-phospho-L-histidine.</text>
        <dbReference type="EC" id="2.7.13.3"/>
    </reaction>
</comment>
<dbReference type="PROSITE" id="PS50110">
    <property type="entry name" value="RESPONSE_REGULATORY"/>
    <property type="match status" value="1"/>
</dbReference>
<gene>
    <name evidence="14" type="ORF">SAMN02910377_02255</name>
</gene>
<dbReference type="Proteomes" id="UP000182321">
    <property type="component" value="Unassembled WGS sequence"/>
</dbReference>
<dbReference type="InterPro" id="IPR001789">
    <property type="entry name" value="Sig_transdc_resp-reg_receiver"/>
</dbReference>
<evidence type="ECO:0000256" key="3">
    <source>
        <dbReference type="ARBA" id="ARBA00018672"/>
    </source>
</evidence>
<dbReference type="SUPFAM" id="SSF52172">
    <property type="entry name" value="CheY-like"/>
    <property type="match status" value="1"/>
</dbReference>
<dbReference type="EC" id="2.7.13.3" evidence="2"/>
<evidence type="ECO:0000256" key="9">
    <source>
        <dbReference type="PROSITE-ProRule" id="PRU00169"/>
    </source>
</evidence>
<evidence type="ECO:0000256" key="7">
    <source>
        <dbReference type="ARBA" id="ARBA00023012"/>
    </source>
</evidence>
<dbReference type="Gene3D" id="1.10.287.130">
    <property type="match status" value="1"/>
</dbReference>
<comment type="function">
    <text evidence="8">May play the central regulatory role in sporulation. It may be an element of the effector pathway responsible for the activation of sporulation genes in response to nutritional stress. Spo0A may act in concert with spo0H (a sigma factor) to control the expression of some genes that are critical to the sporulation process.</text>
</comment>
<evidence type="ECO:0000313" key="15">
    <source>
        <dbReference type="Proteomes" id="UP000182321"/>
    </source>
</evidence>
<keyword evidence="6 14" id="KW-0418">Kinase</keyword>
<feature type="coiled-coil region" evidence="10">
    <location>
        <begin position="357"/>
        <end position="384"/>
    </location>
</feature>
<evidence type="ECO:0000256" key="11">
    <source>
        <dbReference type="SAM" id="Phobius"/>
    </source>
</evidence>
<feature type="transmembrane region" description="Helical" evidence="11">
    <location>
        <begin position="159"/>
        <end position="181"/>
    </location>
</feature>
<reference evidence="15" key="1">
    <citation type="submission" date="2016-10" db="EMBL/GenBank/DDBJ databases">
        <authorList>
            <person name="Varghese N."/>
        </authorList>
    </citation>
    <scope>NUCLEOTIDE SEQUENCE [LARGE SCALE GENOMIC DNA]</scope>
    <source>
        <strain evidence="15">ACV-9</strain>
    </source>
</reference>
<evidence type="ECO:0000256" key="8">
    <source>
        <dbReference type="ARBA" id="ARBA00024867"/>
    </source>
</evidence>
<feature type="transmembrane region" description="Helical" evidence="11">
    <location>
        <begin position="6"/>
        <end position="26"/>
    </location>
</feature>
<dbReference type="SUPFAM" id="SSF55874">
    <property type="entry name" value="ATPase domain of HSP90 chaperone/DNA topoisomerase II/histidine kinase"/>
    <property type="match status" value="1"/>
</dbReference>
<dbReference type="InterPro" id="IPR036890">
    <property type="entry name" value="HATPase_C_sf"/>
</dbReference>
<keyword evidence="11" id="KW-1133">Transmembrane helix</keyword>
<dbReference type="CDD" id="cd00082">
    <property type="entry name" value="HisKA"/>
    <property type="match status" value="1"/>
</dbReference>
<dbReference type="PANTHER" id="PTHR43047">
    <property type="entry name" value="TWO-COMPONENT HISTIDINE PROTEIN KINASE"/>
    <property type="match status" value="1"/>
</dbReference>
<dbReference type="Pfam" id="PF00072">
    <property type="entry name" value="Response_reg"/>
    <property type="match status" value="1"/>
</dbReference>
<dbReference type="PRINTS" id="PR00344">
    <property type="entry name" value="BCTRLSENSOR"/>
</dbReference>
<keyword evidence="11" id="KW-0472">Membrane</keyword>
<dbReference type="GO" id="GO:0000155">
    <property type="term" value="F:phosphorelay sensor kinase activity"/>
    <property type="evidence" value="ECO:0007669"/>
    <property type="project" value="InterPro"/>
</dbReference>
<dbReference type="InterPro" id="IPR011006">
    <property type="entry name" value="CheY-like_superfamily"/>
</dbReference>
<evidence type="ECO:0000256" key="6">
    <source>
        <dbReference type="ARBA" id="ARBA00022777"/>
    </source>
</evidence>